<feature type="region of interest" description="Disordered" evidence="1">
    <location>
        <begin position="70"/>
        <end position="116"/>
    </location>
</feature>
<dbReference type="PANTHER" id="PTHR23092:SF50">
    <property type="entry name" value="MTF2-LIKE C-TERMINAL DOMAIN-CONTAINING PROTEIN"/>
    <property type="match status" value="1"/>
</dbReference>
<dbReference type="GO" id="GO:0005730">
    <property type="term" value="C:nucleolus"/>
    <property type="evidence" value="ECO:0007669"/>
    <property type="project" value="TreeGrafter"/>
</dbReference>
<dbReference type="GO" id="GO:0031499">
    <property type="term" value="C:TRAMP complex"/>
    <property type="evidence" value="ECO:0007669"/>
    <property type="project" value="TreeGrafter"/>
</dbReference>
<dbReference type="InterPro" id="IPR043519">
    <property type="entry name" value="NT_sf"/>
</dbReference>
<sequence length="524" mass="58791">MPRIVAGLSQCHECPSSRATMRLGLSSGTRFYSNDVTVFKNSLRKTLEAHRSSNRASLVRKVFDRTSSEASKLSRPAIPVSEATDSKSPEQPSFPDATTRLVSSGLPPRTKREPRTLRGDLVTIPRAIPHEPIRWSVNAEQGRLAQSPWMDYLDADRQWTSGFSQLDAEIRALEKYLSPTPLEQDRVNQVIAEVISILKNIIPHPPQVIGSRRTGFAMSHSDLDFVIPVPDSARSIDRVRKPSPTRPQVIEIHRNLLYDVKRTLQQSSSFNSRIELTGKWNSILKAVHHETGVRVQFYCGEGPPPSVEYVCDYHAEYPAIRPLYMVTRLILEARDLFGSHRSSIEPNTLVMLLVAFLKMNHGRFQDSKSLGEQFLAVLKSFGCEVDLTTTGVSVDPPSFFNAQTVKTAIKKYNLEDLPAHLRGQRALVNLKRTAAAKRNIPAASRLCLQDPANYMNDLGRTCSRTRELQGAFAQAYDCLNICLGAWERPNRDQLNNSLLASILQANFENFTEVRAQITWARASS</sequence>
<proteinExistence type="predicted"/>
<dbReference type="AlphaFoldDB" id="A0A5N5X7N2"/>
<evidence type="ECO:0000313" key="2">
    <source>
        <dbReference type="EMBL" id="KAB8076709.1"/>
    </source>
</evidence>
<evidence type="ECO:0000256" key="1">
    <source>
        <dbReference type="SAM" id="MobiDB-lite"/>
    </source>
</evidence>
<dbReference type="GO" id="GO:0043634">
    <property type="term" value="P:polyadenylation-dependent ncRNA catabolic process"/>
    <property type="evidence" value="ECO:0007669"/>
    <property type="project" value="TreeGrafter"/>
</dbReference>
<keyword evidence="3" id="KW-1185">Reference proteome</keyword>
<gene>
    <name evidence="2" type="ORF">BDV29DRAFT_79791</name>
</gene>
<dbReference type="PANTHER" id="PTHR23092">
    <property type="entry name" value="POLY(A) RNA POLYMERASE"/>
    <property type="match status" value="1"/>
</dbReference>
<dbReference type="GO" id="GO:1990817">
    <property type="term" value="F:poly(A) RNA polymerase activity"/>
    <property type="evidence" value="ECO:0007669"/>
    <property type="project" value="InterPro"/>
</dbReference>
<dbReference type="GO" id="GO:0003729">
    <property type="term" value="F:mRNA binding"/>
    <property type="evidence" value="ECO:0007669"/>
    <property type="project" value="TreeGrafter"/>
</dbReference>
<dbReference type="Gene3D" id="1.10.1410.10">
    <property type="match status" value="1"/>
</dbReference>
<dbReference type="OrthoDB" id="273917at2759"/>
<reference evidence="2 3" key="1">
    <citation type="submission" date="2019-04" db="EMBL/GenBank/DDBJ databases">
        <title>Friends and foes A comparative genomics study of 23 Aspergillus species from section Flavi.</title>
        <authorList>
            <consortium name="DOE Joint Genome Institute"/>
            <person name="Kjaerbolling I."/>
            <person name="Vesth T."/>
            <person name="Frisvad J.C."/>
            <person name="Nybo J.L."/>
            <person name="Theobald S."/>
            <person name="Kildgaard S."/>
            <person name="Isbrandt T."/>
            <person name="Kuo A."/>
            <person name="Sato A."/>
            <person name="Lyhne E.K."/>
            <person name="Kogle M.E."/>
            <person name="Wiebenga A."/>
            <person name="Kun R.S."/>
            <person name="Lubbers R.J."/>
            <person name="Makela M.R."/>
            <person name="Barry K."/>
            <person name="Chovatia M."/>
            <person name="Clum A."/>
            <person name="Daum C."/>
            <person name="Haridas S."/>
            <person name="He G."/>
            <person name="LaButti K."/>
            <person name="Lipzen A."/>
            <person name="Mondo S."/>
            <person name="Riley R."/>
            <person name="Salamov A."/>
            <person name="Simmons B.A."/>
            <person name="Magnuson J.K."/>
            <person name="Henrissat B."/>
            <person name="Mortensen U.H."/>
            <person name="Larsen T.O."/>
            <person name="Devries R.P."/>
            <person name="Grigoriev I.V."/>
            <person name="Machida M."/>
            <person name="Baker S.E."/>
            <person name="Andersen M.R."/>
        </authorList>
    </citation>
    <scope>NUCLEOTIDE SEQUENCE [LARGE SCALE GENOMIC DNA]</scope>
    <source>
        <strain evidence="2 3">CBS 151.66</strain>
    </source>
</reference>
<evidence type="ECO:0008006" key="4">
    <source>
        <dbReference type="Google" id="ProtNLM"/>
    </source>
</evidence>
<name>A0A5N5X7N2_9EURO</name>
<protein>
    <recommendedName>
        <fullName evidence="4">Polymerase nucleotidyl transferase domain-containing protein</fullName>
    </recommendedName>
</protein>
<dbReference type="InterPro" id="IPR045862">
    <property type="entry name" value="Trf4-like"/>
</dbReference>
<dbReference type="Gene3D" id="3.30.460.10">
    <property type="entry name" value="Beta Polymerase, domain 2"/>
    <property type="match status" value="1"/>
</dbReference>
<dbReference type="GO" id="GO:0031123">
    <property type="term" value="P:RNA 3'-end processing"/>
    <property type="evidence" value="ECO:0007669"/>
    <property type="project" value="TreeGrafter"/>
</dbReference>
<evidence type="ECO:0000313" key="3">
    <source>
        <dbReference type="Proteomes" id="UP000326565"/>
    </source>
</evidence>
<dbReference type="SUPFAM" id="SSF81301">
    <property type="entry name" value="Nucleotidyltransferase"/>
    <property type="match status" value="1"/>
</dbReference>
<dbReference type="Proteomes" id="UP000326565">
    <property type="component" value="Unassembled WGS sequence"/>
</dbReference>
<organism evidence="2 3">
    <name type="scientific">Aspergillus leporis</name>
    <dbReference type="NCBI Taxonomy" id="41062"/>
    <lineage>
        <taxon>Eukaryota</taxon>
        <taxon>Fungi</taxon>
        <taxon>Dikarya</taxon>
        <taxon>Ascomycota</taxon>
        <taxon>Pezizomycotina</taxon>
        <taxon>Eurotiomycetes</taxon>
        <taxon>Eurotiomycetidae</taxon>
        <taxon>Eurotiales</taxon>
        <taxon>Aspergillaceae</taxon>
        <taxon>Aspergillus</taxon>
        <taxon>Aspergillus subgen. Circumdati</taxon>
    </lineage>
</organism>
<accession>A0A5N5X7N2</accession>
<dbReference type="EMBL" id="ML732177">
    <property type="protein sequence ID" value="KAB8076709.1"/>
    <property type="molecule type" value="Genomic_DNA"/>
</dbReference>
<dbReference type="SUPFAM" id="SSF81631">
    <property type="entry name" value="PAP/OAS1 substrate-binding domain"/>
    <property type="match status" value="1"/>
</dbReference>